<evidence type="ECO:0000313" key="3">
    <source>
        <dbReference type="Proteomes" id="UP000010469"/>
    </source>
</evidence>
<dbReference type="SUPFAM" id="SSF88723">
    <property type="entry name" value="PIN domain-like"/>
    <property type="match status" value="1"/>
</dbReference>
<proteinExistence type="predicted"/>
<dbReference type="RefSeq" id="WP_015231762.1">
    <property type="nucleotide sequence ID" value="NC_019791.1"/>
</dbReference>
<dbReference type="KEGG" id="clg:Calag_0074"/>
<dbReference type="STRING" id="1056495.Calag_0074"/>
<dbReference type="CDD" id="cd09854">
    <property type="entry name" value="PIN_VapC-like"/>
    <property type="match status" value="1"/>
</dbReference>
<dbReference type="PANTHER" id="PTHR38826">
    <property type="entry name" value="RIBONUCLEASE VAPC13"/>
    <property type="match status" value="1"/>
</dbReference>
<reference evidence="3" key="1">
    <citation type="submission" date="2012-03" db="EMBL/GenBank/DDBJ databases">
        <title>Complete genome of Caldisphaera lagunensis DSM 15908.</title>
        <authorList>
            <person name="Lucas S."/>
            <person name="Copeland A."/>
            <person name="Lapidus A."/>
            <person name="Glavina del Rio T."/>
            <person name="Dalin E."/>
            <person name="Tice H."/>
            <person name="Bruce D."/>
            <person name="Goodwin L."/>
            <person name="Pitluck S."/>
            <person name="Peters L."/>
            <person name="Mikhailova N."/>
            <person name="Teshima H."/>
            <person name="Kyrpides N."/>
            <person name="Mavromatis K."/>
            <person name="Ivanova N."/>
            <person name="Brettin T."/>
            <person name="Detter J.C."/>
            <person name="Han C."/>
            <person name="Larimer F."/>
            <person name="Land M."/>
            <person name="Hauser L."/>
            <person name="Markowitz V."/>
            <person name="Cheng J.-F."/>
            <person name="Hugenholtz P."/>
            <person name="Woyke T."/>
            <person name="Wu D."/>
            <person name="Spring S."/>
            <person name="Schroeder M."/>
            <person name="Brambilla E."/>
            <person name="Klenk H.-P."/>
            <person name="Eisen J.A."/>
        </authorList>
    </citation>
    <scope>NUCLEOTIDE SEQUENCE [LARGE SCALE GENOMIC DNA]</scope>
    <source>
        <strain evidence="3">DSM 15908 / JCM 11604 / IC-154</strain>
    </source>
</reference>
<dbReference type="eggNOG" id="arCOG00713">
    <property type="taxonomic scope" value="Archaea"/>
</dbReference>
<accession>L0A8W7</accession>
<dbReference type="OrthoDB" id="40200at2157"/>
<protein>
    <submittedName>
        <fullName evidence="2">Putative nucleic acid-binding protein, contains PIN domain</fullName>
    </submittedName>
</protein>
<dbReference type="InParanoid" id="L0A8W7"/>
<dbReference type="AlphaFoldDB" id="L0A8W7"/>
<dbReference type="InterPro" id="IPR029060">
    <property type="entry name" value="PIN-like_dom_sf"/>
</dbReference>
<dbReference type="InterPro" id="IPR002716">
    <property type="entry name" value="PIN_dom"/>
</dbReference>
<dbReference type="Pfam" id="PF01850">
    <property type="entry name" value="PIN"/>
    <property type="match status" value="1"/>
</dbReference>
<organism evidence="2 3">
    <name type="scientific">Caldisphaera lagunensis (strain DSM 15908 / JCM 11604 / ANMR 0165 / IC-154)</name>
    <dbReference type="NCBI Taxonomy" id="1056495"/>
    <lineage>
        <taxon>Archaea</taxon>
        <taxon>Thermoproteota</taxon>
        <taxon>Thermoprotei</taxon>
        <taxon>Acidilobales</taxon>
        <taxon>Caldisphaeraceae</taxon>
        <taxon>Caldisphaera</taxon>
    </lineage>
</organism>
<dbReference type="SMART" id="SM00670">
    <property type="entry name" value="PINc"/>
    <property type="match status" value="1"/>
</dbReference>
<dbReference type="HOGENOM" id="CLU_125353_2_0_2"/>
<name>L0A8W7_CALLD</name>
<keyword evidence="3" id="KW-1185">Reference proteome</keyword>
<dbReference type="PANTHER" id="PTHR38826:SF5">
    <property type="entry name" value="RIBONUCLEASE VAPC13"/>
    <property type="match status" value="1"/>
</dbReference>
<evidence type="ECO:0000259" key="1">
    <source>
        <dbReference type="SMART" id="SM00670"/>
    </source>
</evidence>
<dbReference type="GeneID" id="14211334"/>
<dbReference type="Proteomes" id="UP000010469">
    <property type="component" value="Chromosome"/>
</dbReference>
<feature type="domain" description="PIN" evidence="1">
    <location>
        <begin position="1"/>
        <end position="125"/>
    </location>
</feature>
<dbReference type="InterPro" id="IPR052106">
    <property type="entry name" value="PINc/VapC_TA"/>
</dbReference>
<dbReference type="Gene3D" id="3.40.50.1010">
    <property type="entry name" value="5'-nuclease"/>
    <property type="match status" value="1"/>
</dbReference>
<gene>
    <name evidence="2" type="ordered locus">Calag_0074</name>
</gene>
<evidence type="ECO:0000313" key="2">
    <source>
        <dbReference type="EMBL" id="AFZ69864.1"/>
    </source>
</evidence>
<sequence>MKVFIDTPLLVYLNALSEPNNRVPYENLYFDILTNYKCYTDVLVLDELIYVSKRKYNVPYDLTIDFIESEILPYLTILELGEEDYVKAANLMVKYNIKPSDALHLGVMLSNGITLIVSEDKELSKVNEIERKWI</sequence>
<dbReference type="EMBL" id="CP003378">
    <property type="protein sequence ID" value="AFZ69864.1"/>
    <property type="molecule type" value="Genomic_DNA"/>
</dbReference>